<evidence type="ECO:0000259" key="2">
    <source>
        <dbReference type="Pfam" id="PF07179"/>
    </source>
</evidence>
<evidence type="ECO:0000313" key="3">
    <source>
        <dbReference type="EMBL" id="SMP28987.1"/>
    </source>
</evidence>
<name>A0ABY1P8Q0_9RHOB</name>
<feature type="compositionally biased region" description="Basic and acidic residues" evidence="1">
    <location>
        <begin position="238"/>
        <end position="248"/>
    </location>
</feature>
<comment type="caution">
    <text evidence="3">The sequence shown here is derived from an EMBL/GenBank/DDBJ whole genome shotgun (WGS) entry which is preliminary data.</text>
</comment>
<evidence type="ECO:0000256" key="1">
    <source>
        <dbReference type="SAM" id="MobiDB-lite"/>
    </source>
</evidence>
<dbReference type="Pfam" id="PF07179">
    <property type="entry name" value="SseB"/>
    <property type="match status" value="1"/>
</dbReference>
<protein>
    <submittedName>
        <fullName evidence="3">SseB protein N-terminal domain-containing protein</fullName>
    </submittedName>
</protein>
<feature type="domain" description="SseB protein N-terminal" evidence="2">
    <location>
        <begin position="12"/>
        <end position="116"/>
    </location>
</feature>
<sequence length="263" mass="27731">MSDLTPLDKAHAAMEAAPEDDAARLRFYERLADAELFMLLEKEPEDDRIAPEIFETSDASFVLVFDTEDRLAQFVGRVAPYAGLSGRVIANMLAGQGIGLAVNPEVAPSSILIPNEALGWLADTLDHAPDEVEAKVESFLPPAGLPEVLITALDAKLSTAAGLAKMAYLVGTTYESGSRSHMLGFVDVVPGADGALAKAVNEALTFSGIEAGALDVGFFAASDPVAAQLARVGLRFDLPEPPKAEDHVPVTPGSDPDKPPILR</sequence>
<keyword evidence="4" id="KW-1185">Reference proteome</keyword>
<feature type="region of interest" description="Disordered" evidence="1">
    <location>
        <begin position="238"/>
        <end position="263"/>
    </location>
</feature>
<gene>
    <name evidence="3" type="ORF">SAMN06265373_106132</name>
</gene>
<organism evidence="3 4">
    <name type="scientific">Shimia sagamensis</name>
    <dbReference type="NCBI Taxonomy" id="1566352"/>
    <lineage>
        <taxon>Bacteria</taxon>
        <taxon>Pseudomonadati</taxon>
        <taxon>Pseudomonadota</taxon>
        <taxon>Alphaproteobacteria</taxon>
        <taxon>Rhodobacterales</taxon>
        <taxon>Roseobacteraceae</taxon>
    </lineage>
</organism>
<dbReference type="EMBL" id="FXTY01000006">
    <property type="protein sequence ID" value="SMP28987.1"/>
    <property type="molecule type" value="Genomic_DNA"/>
</dbReference>
<reference evidence="3 4" key="1">
    <citation type="submission" date="2017-05" db="EMBL/GenBank/DDBJ databases">
        <authorList>
            <person name="Varghese N."/>
            <person name="Submissions S."/>
        </authorList>
    </citation>
    <scope>NUCLEOTIDE SEQUENCE [LARGE SCALE GENOMIC DNA]</scope>
    <source>
        <strain evidence="3 4">DSM 29734</strain>
    </source>
</reference>
<accession>A0ABY1P8Q0</accession>
<evidence type="ECO:0000313" key="4">
    <source>
        <dbReference type="Proteomes" id="UP001157961"/>
    </source>
</evidence>
<dbReference type="RefSeq" id="WP_283426981.1">
    <property type="nucleotide sequence ID" value="NZ_FXTY01000006.1"/>
</dbReference>
<dbReference type="Proteomes" id="UP001157961">
    <property type="component" value="Unassembled WGS sequence"/>
</dbReference>
<dbReference type="InterPro" id="IPR009839">
    <property type="entry name" value="SseB_N"/>
</dbReference>
<proteinExistence type="predicted"/>